<protein>
    <submittedName>
        <fullName evidence="2">Uncharacterized protein</fullName>
    </submittedName>
</protein>
<name>A0ABR8P9T9_9LACO</name>
<organism evidence="2 3">
    <name type="scientific">Limosilactobacillus walteri</name>
    <dbReference type="NCBI Taxonomy" id="2268022"/>
    <lineage>
        <taxon>Bacteria</taxon>
        <taxon>Bacillati</taxon>
        <taxon>Bacillota</taxon>
        <taxon>Bacilli</taxon>
        <taxon>Lactobacillales</taxon>
        <taxon>Lactobacillaceae</taxon>
        <taxon>Limosilactobacillus</taxon>
    </lineage>
</organism>
<sequence>MATITVTIPLIMNVYKDKTKINIVKQNFDSLFSKVKFGLMGLLIIAIVIAFEIIFEIIMRIKMPISPVTIILLPIL</sequence>
<proteinExistence type="predicted"/>
<dbReference type="Proteomes" id="UP000704341">
    <property type="component" value="Unassembled WGS sequence"/>
</dbReference>
<dbReference type="RefSeq" id="WP_191668595.1">
    <property type="nucleotide sequence ID" value="NZ_QORN01000052.1"/>
</dbReference>
<evidence type="ECO:0000313" key="3">
    <source>
        <dbReference type="Proteomes" id="UP000704341"/>
    </source>
</evidence>
<comment type="caution">
    <text evidence="2">The sequence shown here is derived from an EMBL/GenBank/DDBJ whole genome shotgun (WGS) entry which is preliminary data.</text>
</comment>
<accession>A0ABR8P9T9</accession>
<feature type="transmembrane region" description="Helical" evidence="1">
    <location>
        <begin position="37"/>
        <end position="55"/>
    </location>
</feature>
<keyword evidence="1" id="KW-0812">Transmembrane</keyword>
<dbReference type="EMBL" id="QORN01000052">
    <property type="protein sequence ID" value="MBD5807449.1"/>
    <property type="molecule type" value="Genomic_DNA"/>
</dbReference>
<reference evidence="2 3" key="1">
    <citation type="submission" date="2018-07" db="EMBL/GenBank/DDBJ databases">
        <title>Phylogenomic Insights into understanding Host Adaptation of Lactobacillus reuteri by a novel species, Lactobacillus spp. M31.</title>
        <authorList>
            <person name="Sharma S."/>
            <person name="Patil P."/>
            <person name="Korpole S."/>
            <person name="Patil P.B."/>
        </authorList>
    </citation>
    <scope>NUCLEOTIDE SEQUENCE [LARGE SCALE GENOMIC DNA]</scope>
    <source>
        <strain evidence="2 3">M31</strain>
    </source>
</reference>
<gene>
    <name evidence="2" type="ORF">DTK66_10190</name>
</gene>
<keyword evidence="3" id="KW-1185">Reference proteome</keyword>
<evidence type="ECO:0000256" key="1">
    <source>
        <dbReference type="SAM" id="Phobius"/>
    </source>
</evidence>
<evidence type="ECO:0000313" key="2">
    <source>
        <dbReference type="EMBL" id="MBD5807449.1"/>
    </source>
</evidence>
<keyword evidence="1" id="KW-1133">Transmembrane helix</keyword>
<keyword evidence="1" id="KW-0472">Membrane</keyword>